<comment type="caution">
    <text evidence="2">The sequence shown here is derived from an EMBL/GenBank/DDBJ whole genome shotgun (WGS) entry which is preliminary data.</text>
</comment>
<evidence type="ECO:0000256" key="1">
    <source>
        <dbReference type="SAM" id="MobiDB-lite"/>
    </source>
</evidence>
<dbReference type="InterPro" id="IPR021463">
    <property type="entry name" value="Methyltransf_34"/>
</dbReference>
<feature type="region of interest" description="Disordered" evidence="1">
    <location>
        <begin position="1"/>
        <end position="22"/>
    </location>
</feature>
<reference evidence="2" key="1">
    <citation type="journal article" date="2021" name="Open Biol.">
        <title>Shared evolutionary footprints suggest mitochondrial oxidative damage underlies multiple complex I losses in fungi.</title>
        <authorList>
            <person name="Schikora-Tamarit M.A."/>
            <person name="Marcet-Houben M."/>
            <person name="Nosek J."/>
            <person name="Gabaldon T."/>
        </authorList>
    </citation>
    <scope>NUCLEOTIDE SEQUENCE</scope>
    <source>
        <strain evidence="2">CBS6075</strain>
    </source>
</reference>
<accession>A0A9P8P899</accession>
<reference evidence="2" key="2">
    <citation type="submission" date="2021-01" db="EMBL/GenBank/DDBJ databases">
        <authorList>
            <person name="Schikora-Tamarit M.A."/>
        </authorList>
    </citation>
    <scope>NUCLEOTIDE SEQUENCE</scope>
    <source>
        <strain evidence="2">CBS6075</strain>
    </source>
</reference>
<evidence type="ECO:0000313" key="2">
    <source>
        <dbReference type="EMBL" id="KAH3666941.1"/>
    </source>
</evidence>
<evidence type="ECO:0000313" key="3">
    <source>
        <dbReference type="Proteomes" id="UP000769157"/>
    </source>
</evidence>
<organism evidence="2 3">
    <name type="scientific">Ogataea philodendri</name>
    <dbReference type="NCBI Taxonomy" id="1378263"/>
    <lineage>
        <taxon>Eukaryota</taxon>
        <taxon>Fungi</taxon>
        <taxon>Dikarya</taxon>
        <taxon>Ascomycota</taxon>
        <taxon>Saccharomycotina</taxon>
        <taxon>Pichiomycetes</taxon>
        <taxon>Pichiales</taxon>
        <taxon>Pichiaceae</taxon>
        <taxon>Ogataea</taxon>
    </lineage>
</organism>
<dbReference type="GeneID" id="70235358"/>
<sequence length="490" mass="52904">MSRRIARAAARRDQTGGTGSEPLRLDEQDTLEVFVPWLVEGVEETVQTVKGELFHRNYIEAFNTEQKREAYAARWSSSRSLAYSWFFSQGAVGQLLASRTTVNVVSIGAGAGAELVALGSVFSRLLETLAIGSEKHHWTVTAVDISDWTNVVDQIAGFVDSRWVQPKLINVAHSLQFEFLHQDVLQKPQESMARLHAADLITSCFTTNELFAENKTLAIGLLNSLSACRPGTLFLVLESAGSYSHITVGSKSFPVYFLVDTVLCGPPGRARDWELVSSSDSEWYRVPHGVQYGLKLENMRFFYRLRSAAADRDRVHGRLVLHDGRHHTAADSHVCRSAGAHSGGVLGGVGGGPRPPHCAYAAPHVVAEESAADVVEVAVMDSRVDCSHDGVVRVADCSHAGVVVVDCSHEGVVVADSSHDGWVVSLVAVCTVVCVSACVSVPAVVTDVTSADSLDALEFSELPKLLSSRLPLEARTLAKNGMVARATLCE</sequence>
<proteinExistence type="predicted"/>
<dbReference type="EMBL" id="JAEUBE010000199">
    <property type="protein sequence ID" value="KAH3666941.1"/>
    <property type="molecule type" value="Genomic_DNA"/>
</dbReference>
<dbReference type="AlphaFoldDB" id="A0A9P8P899"/>
<dbReference type="OrthoDB" id="6419443at2759"/>
<dbReference type="RefSeq" id="XP_046061897.1">
    <property type="nucleotide sequence ID" value="XM_046204362.1"/>
</dbReference>
<dbReference type="SUPFAM" id="SSF53335">
    <property type="entry name" value="S-adenosyl-L-methionine-dependent methyltransferases"/>
    <property type="match status" value="1"/>
</dbReference>
<protein>
    <submittedName>
        <fullName evidence="2">Uncharacterized protein</fullName>
    </submittedName>
</protein>
<keyword evidence="3" id="KW-1185">Reference proteome</keyword>
<name>A0A9P8P899_9ASCO</name>
<dbReference type="Pfam" id="PF11312">
    <property type="entry name" value="Methyltransf_34"/>
    <property type="match status" value="1"/>
</dbReference>
<dbReference type="InterPro" id="IPR029063">
    <property type="entry name" value="SAM-dependent_MTases_sf"/>
</dbReference>
<gene>
    <name evidence="2" type="ORF">OGAPHI_003391</name>
</gene>
<dbReference type="Proteomes" id="UP000769157">
    <property type="component" value="Unassembled WGS sequence"/>
</dbReference>